<dbReference type="Pfam" id="PF22725">
    <property type="entry name" value="GFO_IDH_MocA_C3"/>
    <property type="match status" value="1"/>
</dbReference>
<dbReference type="InterPro" id="IPR055170">
    <property type="entry name" value="GFO_IDH_MocA-like_dom"/>
</dbReference>
<gene>
    <name evidence="2" type="ORF">METZ01_LOCUS263927</name>
</gene>
<proteinExistence type="predicted"/>
<evidence type="ECO:0000259" key="1">
    <source>
        <dbReference type="Pfam" id="PF22725"/>
    </source>
</evidence>
<dbReference type="PANTHER" id="PTHR43377">
    <property type="entry name" value="BILIVERDIN REDUCTASE A"/>
    <property type="match status" value="1"/>
</dbReference>
<evidence type="ECO:0000313" key="2">
    <source>
        <dbReference type="EMBL" id="SVC11073.1"/>
    </source>
</evidence>
<dbReference type="Gene3D" id="3.30.360.10">
    <property type="entry name" value="Dihydrodipicolinate Reductase, domain 2"/>
    <property type="match status" value="1"/>
</dbReference>
<reference evidence="2" key="1">
    <citation type="submission" date="2018-05" db="EMBL/GenBank/DDBJ databases">
        <authorList>
            <person name="Lanie J.A."/>
            <person name="Ng W.-L."/>
            <person name="Kazmierczak K.M."/>
            <person name="Andrzejewski T.M."/>
            <person name="Davidsen T.M."/>
            <person name="Wayne K.J."/>
            <person name="Tettelin H."/>
            <person name="Glass J.I."/>
            <person name="Rusch D."/>
            <person name="Podicherti R."/>
            <person name="Tsui H.-C.T."/>
            <person name="Winkler M.E."/>
        </authorList>
    </citation>
    <scope>NUCLEOTIDE SEQUENCE</scope>
</reference>
<dbReference type="EMBL" id="UINC01074154">
    <property type="protein sequence ID" value="SVC11073.1"/>
    <property type="molecule type" value="Genomic_DNA"/>
</dbReference>
<accession>A0A382JIS9</accession>
<name>A0A382JIS9_9ZZZZ</name>
<feature type="non-terminal residue" evidence="2">
    <location>
        <position position="1"/>
    </location>
</feature>
<dbReference type="AlphaFoldDB" id="A0A382JIS9"/>
<dbReference type="SUPFAM" id="SSF55347">
    <property type="entry name" value="Glyceraldehyde-3-phosphate dehydrogenase-like, C-terminal domain"/>
    <property type="match status" value="1"/>
</dbReference>
<feature type="domain" description="GFO/IDH/MocA-like oxidoreductase" evidence="1">
    <location>
        <begin position="17"/>
        <end position="144"/>
    </location>
</feature>
<dbReference type="PANTHER" id="PTHR43377:SF1">
    <property type="entry name" value="BILIVERDIN REDUCTASE A"/>
    <property type="match status" value="1"/>
</dbReference>
<dbReference type="InterPro" id="IPR051450">
    <property type="entry name" value="Gfo/Idh/MocA_Oxidoreductases"/>
</dbReference>
<protein>
    <recommendedName>
        <fullName evidence="1">GFO/IDH/MocA-like oxidoreductase domain-containing protein</fullName>
    </recommendedName>
</protein>
<organism evidence="2">
    <name type="scientific">marine metagenome</name>
    <dbReference type="NCBI Taxonomy" id="408172"/>
    <lineage>
        <taxon>unclassified sequences</taxon>
        <taxon>metagenomes</taxon>
        <taxon>ecological metagenomes</taxon>
    </lineage>
</organism>
<sequence>VKIAIGHSLRFWGAFYKSRQLITEGTIGRPVFGQIHRMGPSKVLPASKASGESSDHWRSDTRYSGGSIPEGFIHELDYSRSVFGEVVSVYCESTGRRVYGDHVSPPVVQAVIDYEGGETATLRMGGTVGYNWNGTTICGTTGSLSFTGWGGPVYLHRPDAAEPEEIGCDDTLAYTLELRDLIKAVASGGAPENSGLNGKKNYGLCLAMYRSMEEGRRVDFTDGIPDGIAGDWQYTGPAEIE</sequence>